<feature type="compositionally biased region" description="Polar residues" evidence="1">
    <location>
        <begin position="110"/>
        <end position="130"/>
    </location>
</feature>
<gene>
    <name evidence="3" type="ORF">M427DRAFT_65079</name>
</gene>
<feature type="region of interest" description="Disordered" evidence="1">
    <location>
        <begin position="104"/>
        <end position="144"/>
    </location>
</feature>
<dbReference type="Gene3D" id="1.20.1280.50">
    <property type="match status" value="1"/>
</dbReference>
<keyword evidence="4" id="KW-1185">Reference proteome</keyword>
<feature type="compositionally biased region" description="Polar residues" evidence="1">
    <location>
        <begin position="43"/>
        <end position="58"/>
    </location>
</feature>
<dbReference type="OrthoDB" id="10014558at2759"/>
<evidence type="ECO:0000313" key="3">
    <source>
        <dbReference type="EMBL" id="KXS08859.1"/>
    </source>
</evidence>
<dbReference type="EMBL" id="KQ965941">
    <property type="protein sequence ID" value="KXS08859.1"/>
    <property type="molecule type" value="Genomic_DNA"/>
</dbReference>
<evidence type="ECO:0000259" key="2">
    <source>
        <dbReference type="PROSITE" id="PS50181"/>
    </source>
</evidence>
<dbReference type="PROSITE" id="PS50181">
    <property type="entry name" value="FBOX"/>
    <property type="match status" value="1"/>
</dbReference>
<dbReference type="Proteomes" id="UP000070544">
    <property type="component" value="Unassembled WGS sequence"/>
</dbReference>
<feature type="domain" description="F-box" evidence="2">
    <location>
        <begin position="213"/>
        <end position="252"/>
    </location>
</feature>
<dbReference type="Pfam" id="PF12937">
    <property type="entry name" value="F-box-like"/>
    <property type="match status" value="1"/>
</dbReference>
<proteinExistence type="predicted"/>
<dbReference type="AlphaFoldDB" id="A0A138ZWI3"/>
<evidence type="ECO:0000256" key="1">
    <source>
        <dbReference type="SAM" id="MobiDB-lite"/>
    </source>
</evidence>
<feature type="region of interest" description="Disordered" evidence="1">
    <location>
        <begin position="159"/>
        <end position="198"/>
    </location>
</feature>
<accession>A0A138ZWI3</accession>
<dbReference type="InterPro" id="IPR001810">
    <property type="entry name" value="F-box_dom"/>
</dbReference>
<dbReference type="SUPFAM" id="SSF81383">
    <property type="entry name" value="F-box domain"/>
    <property type="match status" value="1"/>
</dbReference>
<dbReference type="CDD" id="cd09917">
    <property type="entry name" value="F-box_SF"/>
    <property type="match status" value="1"/>
</dbReference>
<dbReference type="InterPro" id="IPR036047">
    <property type="entry name" value="F-box-like_dom_sf"/>
</dbReference>
<organism evidence="3 4">
    <name type="scientific">Gonapodya prolifera (strain JEL478)</name>
    <name type="common">Monoblepharis prolifera</name>
    <dbReference type="NCBI Taxonomy" id="1344416"/>
    <lineage>
        <taxon>Eukaryota</taxon>
        <taxon>Fungi</taxon>
        <taxon>Fungi incertae sedis</taxon>
        <taxon>Chytridiomycota</taxon>
        <taxon>Chytridiomycota incertae sedis</taxon>
        <taxon>Monoblepharidomycetes</taxon>
        <taxon>Monoblepharidales</taxon>
        <taxon>Gonapodyaceae</taxon>
        <taxon>Gonapodya</taxon>
    </lineage>
</organism>
<feature type="region of interest" description="Disordered" evidence="1">
    <location>
        <begin position="1"/>
        <end position="89"/>
    </location>
</feature>
<reference evidence="3 4" key="1">
    <citation type="journal article" date="2015" name="Genome Biol. Evol.">
        <title>Phylogenomic analyses indicate that early fungi evolved digesting cell walls of algal ancestors of land plants.</title>
        <authorList>
            <person name="Chang Y."/>
            <person name="Wang S."/>
            <person name="Sekimoto S."/>
            <person name="Aerts A.L."/>
            <person name="Choi C."/>
            <person name="Clum A."/>
            <person name="LaButti K.M."/>
            <person name="Lindquist E.A."/>
            <person name="Yee Ngan C."/>
            <person name="Ohm R.A."/>
            <person name="Salamov A.A."/>
            <person name="Grigoriev I.V."/>
            <person name="Spatafora J.W."/>
            <person name="Berbee M.L."/>
        </authorList>
    </citation>
    <scope>NUCLEOTIDE SEQUENCE [LARGE SCALE GENOMIC DNA]</scope>
    <source>
        <strain evidence="3 4">JEL478</strain>
    </source>
</reference>
<name>A0A138ZWI3_GONPJ</name>
<evidence type="ECO:0000313" key="4">
    <source>
        <dbReference type="Proteomes" id="UP000070544"/>
    </source>
</evidence>
<feature type="compositionally biased region" description="Polar residues" evidence="1">
    <location>
        <begin position="71"/>
        <end position="89"/>
    </location>
</feature>
<feature type="compositionally biased region" description="Pro residues" evidence="1">
    <location>
        <begin position="1"/>
        <end position="12"/>
    </location>
</feature>
<protein>
    <recommendedName>
        <fullName evidence="2">F-box domain-containing protein</fullName>
    </recommendedName>
</protein>
<sequence length="395" mass="43281">MALSKPAPPPPETAGKRAIPSPIPAQQFVAVSHRVPKSPLKAPSNTSSRPMPLQNTGNRPVHRVDPAPNASPLTPSRVNLQSRAAGTKTAPTTWLTKLERKVPPLAPSCRTGNTTARSPPMQKLTSSPSATMGGPMNLAQPNPNRAPCETATLSAAALPTLASPVRKSRIPRAVPRPQLPDPPPVRKSRIPRALPRPPLFDPGPVQALTDRNAAPVPALPVEILHHIFSYLEMDDVYPVRYVNRLWYAAVDTKYHLPGCDIELTVYDGSIVNVSRRDGGVDPAGYNIVRKCHVVSNRETGDIITERGVRIVTASYMGGTHVYLPEERSRYDPYRNPAMDDLTGPLARRSREQALKDFSRVKNQEDLLKQCIHIYSTFKVSMSVFYRPPSAGEQEV</sequence>